<reference evidence="3" key="1">
    <citation type="submission" date="2019-11" db="EMBL/GenBank/DDBJ databases">
        <authorList>
            <person name="Feng L."/>
        </authorList>
    </citation>
    <scope>NUCLEOTIDE SEQUENCE</scope>
    <source>
        <strain evidence="3">EMassiliensisLFYP7</strain>
    </source>
</reference>
<proteinExistence type="predicted"/>
<sequence>MAKRYRAFTLLAALLLSGCVAYTQSRPQVEGRLLDSHGQPVAGAEIVLESYKPLASTVSDSAGRFAFTADHEWSFFLPIGPIDKINMSRLDISARGQRYNVLLSYGLSGPYGGGPAGMRVVCTLPPSQQTPDPQTGDADICQQETK</sequence>
<dbReference type="AlphaFoldDB" id="A0A6N2YNE0"/>
<evidence type="ECO:0000256" key="1">
    <source>
        <dbReference type="SAM" id="MobiDB-lite"/>
    </source>
</evidence>
<gene>
    <name evidence="3" type="ORF">EMLFYP7_00197</name>
</gene>
<protein>
    <recommendedName>
        <fullName evidence="4">Carboxypeptidase regulatory-like domain-containing protein</fullName>
    </recommendedName>
</protein>
<dbReference type="RefSeq" id="WP_052332706.1">
    <property type="nucleotide sequence ID" value="NZ_CABKSF010000002.1"/>
</dbReference>
<dbReference type="SUPFAM" id="SSF49464">
    <property type="entry name" value="Carboxypeptidase regulatory domain-like"/>
    <property type="match status" value="1"/>
</dbReference>
<feature type="signal peptide" evidence="2">
    <location>
        <begin position="1"/>
        <end position="21"/>
    </location>
</feature>
<name>A0A6N2YNE0_9ENTR</name>
<dbReference type="EMBL" id="CACRTZ010000001">
    <property type="protein sequence ID" value="VYT67318.1"/>
    <property type="molecule type" value="Genomic_DNA"/>
</dbReference>
<evidence type="ECO:0008006" key="4">
    <source>
        <dbReference type="Google" id="ProtNLM"/>
    </source>
</evidence>
<feature type="region of interest" description="Disordered" evidence="1">
    <location>
        <begin position="124"/>
        <end position="146"/>
    </location>
</feature>
<dbReference type="PROSITE" id="PS51257">
    <property type="entry name" value="PROKAR_LIPOPROTEIN"/>
    <property type="match status" value="1"/>
</dbReference>
<evidence type="ECO:0000256" key="2">
    <source>
        <dbReference type="SAM" id="SignalP"/>
    </source>
</evidence>
<feature type="chain" id="PRO_5026897997" description="Carboxypeptidase regulatory-like domain-containing protein" evidence="2">
    <location>
        <begin position="22"/>
        <end position="146"/>
    </location>
</feature>
<organism evidence="3">
    <name type="scientific">Phytobacter massiliensis</name>
    <dbReference type="NCBI Taxonomy" id="1485952"/>
    <lineage>
        <taxon>Bacteria</taxon>
        <taxon>Pseudomonadati</taxon>
        <taxon>Pseudomonadota</taxon>
        <taxon>Gammaproteobacteria</taxon>
        <taxon>Enterobacterales</taxon>
        <taxon>Enterobacteriaceae</taxon>
        <taxon>Phytobacter</taxon>
    </lineage>
</organism>
<accession>A0A6N2YNE0</accession>
<dbReference type="OrthoDB" id="6629607at2"/>
<dbReference type="InterPro" id="IPR008969">
    <property type="entry name" value="CarboxyPept-like_regulatory"/>
</dbReference>
<evidence type="ECO:0000313" key="3">
    <source>
        <dbReference type="EMBL" id="VYT67318.1"/>
    </source>
</evidence>
<keyword evidence="2" id="KW-0732">Signal</keyword>